<dbReference type="HOGENOM" id="CLU_608971_0_0_1"/>
<dbReference type="KEGG" id="gtt:GUITHDRAFT_138531"/>
<dbReference type="PROSITE" id="PS50097">
    <property type="entry name" value="BTB"/>
    <property type="match status" value="1"/>
</dbReference>
<dbReference type="Pfam" id="PF00651">
    <property type="entry name" value="BTB"/>
    <property type="match status" value="1"/>
</dbReference>
<evidence type="ECO:0000313" key="5">
    <source>
        <dbReference type="Proteomes" id="UP000011087"/>
    </source>
</evidence>
<dbReference type="Proteomes" id="UP000011087">
    <property type="component" value="Unassembled WGS sequence"/>
</dbReference>
<dbReference type="InterPro" id="IPR051481">
    <property type="entry name" value="BTB-POZ/Galectin-3-binding"/>
</dbReference>
<dbReference type="SMART" id="SM00875">
    <property type="entry name" value="BACK"/>
    <property type="match status" value="1"/>
</dbReference>
<feature type="domain" description="BTB" evidence="2">
    <location>
        <begin position="23"/>
        <end position="95"/>
    </location>
</feature>
<evidence type="ECO:0000259" key="2">
    <source>
        <dbReference type="PROSITE" id="PS50097"/>
    </source>
</evidence>
<dbReference type="InterPro" id="IPR000210">
    <property type="entry name" value="BTB/POZ_dom"/>
</dbReference>
<dbReference type="SUPFAM" id="SSF50156">
    <property type="entry name" value="PDZ domain-like"/>
    <property type="match status" value="1"/>
</dbReference>
<evidence type="ECO:0000256" key="1">
    <source>
        <dbReference type="SAM" id="MobiDB-lite"/>
    </source>
</evidence>
<dbReference type="CDD" id="cd18186">
    <property type="entry name" value="BTB_POZ_ZBTB_KLHL-like"/>
    <property type="match status" value="1"/>
</dbReference>
<dbReference type="Gene3D" id="1.25.40.420">
    <property type="match status" value="1"/>
</dbReference>
<protein>
    <recommendedName>
        <fullName evidence="2">BTB domain-containing protein</fullName>
    </recommendedName>
</protein>
<feature type="region of interest" description="Disordered" evidence="1">
    <location>
        <begin position="425"/>
        <end position="450"/>
    </location>
</feature>
<evidence type="ECO:0000313" key="4">
    <source>
        <dbReference type="EnsemblProtists" id="EKX46053"/>
    </source>
</evidence>
<name>L1JBX8_GUITC</name>
<reference evidence="5" key="2">
    <citation type="submission" date="2012-11" db="EMBL/GenBank/DDBJ databases">
        <authorList>
            <person name="Kuo A."/>
            <person name="Curtis B.A."/>
            <person name="Tanifuji G."/>
            <person name="Burki F."/>
            <person name="Gruber A."/>
            <person name="Irimia M."/>
            <person name="Maruyama S."/>
            <person name="Arias M.C."/>
            <person name="Ball S.G."/>
            <person name="Gile G.H."/>
            <person name="Hirakawa Y."/>
            <person name="Hopkins J.F."/>
            <person name="Rensing S.A."/>
            <person name="Schmutz J."/>
            <person name="Symeonidi A."/>
            <person name="Elias M."/>
            <person name="Eveleigh R.J."/>
            <person name="Herman E.K."/>
            <person name="Klute M.J."/>
            <person name="Nakayama T."/>
            <person name="Obornik M."/>
            <person name="Reyes-Prieto A."/>
            <person name="Armbrust E.V."/>
            <person name="Aves S.J."/>
            <person name="Beiko R.G."/>
            <person name="Coutinho P."/>
            <person name="Dacks J.B."/>
            <person name="Durnford D.G."/>
            <person name="Fast N.M."/>
            <person name="Green B.R."/>
            <person name="Grisdale C."/>
            <person name="Hempe F."/>
            <person name="Henrissat B."/>
            <person name="Hoppner M.P."/>
            <person name="Ishida K.-I."/>
            <person name="Kim E."/>
            <person name="Koreny L."/>
            <person name="Kroth P.G."/>
            <person name="Liu Y."/>
            <person name="Malik S.-B."/>
            <person name="Maier U.G."/>
            <person name="McRose D."/>
            <person name="Mock T."/>
            <person name="Neilson J.A."/>
            <person name="Onodera N.T."/>
            <person name="Poole A.M."/>
            <person name="Pritham E.J."/>
            <person name="Richards T.A."/>
            <person name="Rocap G."/>
            <person name="Roy S.W."/>
            <person name="Sarai C."/>
            <person name="Schaack S."/>
            <person name="Shirato S."/>
            <person name="Slamovits C.H."/>
            <person name="Spencer D.F."/>
            <person name="Suzuki S."/>
            <person name="Worden A.Z."/>
            <person name="Zauner S."/>
            <person name="Barry K."/>
            <person name="Bell C."/>
            <person name="Bharti A.K."/>
            <person name="Crow J.A."/>
            <person name="Grimwood J."/>
            <person name="Kramer R."/>
            <person name="Lindquist E."/>
            <person name="Lucas S."/>
            <person name="Salamov A."/>
            <person name="McFadden G.I."/>
            <person name="Lane C.E."/>
            <person name="Keeling P.J."/>
            <person name="Gray M.W."/>
            <person name="Grigoriev I.V."/>
            <person name="Archibald J.M."/>
        </authorList>
    </citation>
    <scope>NUCLEOTIDE SEQUENCE</scope>
    <source>
        <strain evidence="5">CCMP2712</strain>
    </source>
</reference>
<dbReference type="EMBL" id="JH992996">
    <property type="protein sequence ID" value="EKX46053.1"/>
    <property type="molecule type" value="Genomic_DNA"/>
</dbReference>
<dbReference type="EnsemblProtists" id="EKX46053">
    <property type="protein sequence ID" value="EKX46053"/>
    <property type="gene ID" value="GUITHDRAFT_138531"/>
</dbReference>
<gene>
    <name evidence="3" type="ORF">GUITHDRAFT_138531</name>
</gene>
<dbReference type="InterPro" id="IPR011705">
    <property type="entry name" value="BACK"/>
</dbReference>
<dbReference type="Gene3D" id="3.30.710.10">
    <property type="entry name" value="Potassium Channel Kv1.1, Chain A"/>
    <property type="match status" value="1"/>
</dbReference>
<evidence type="ECO:0000313" key="3">
    <source>
        <dbReference type="EMBL" id="EKX46053.1"/>
    </source>
</evidence>
<dbReference type="SUPFAM" id="SSF54695">
    <property type="entry name" value="POZ domain"/>
    <property type="match status" value="1"/>
</dbReference>
<dbReference type="OrthoDB" id="6359816at2759"/>
<dbReference type="PANTHER" id="PTHR24410:SF23">
    <property type="entry name" value="BTB DOMAIN-CONTAINING PROTEIN-RELATED"/>
    <property type="match status" value="1"/>
</dbReference>
<dbReference type="PANTHER" id="PTHR24410">
    <property type="entry name" value="HL07962P-RELATED"/>
    <property type="match status" value="1"/>
</dbReference>
<dbReference type="eggNOG" id="KOG2075">
    <property type="taxonomic scope" value="Eukaryota"/>
</dbReference>
<dbReference type="AlphaFoldDB" id="L1JBX8"/>
<proteinExistence type="predicted"/>
<dbReference type="GeneID" id="17302631"/>
<reference evidence="3 5" key="1">
    <citation type="journal article" date="2012" name="Nature">
        <title>Algal genomes reveal evolutionary mosaicism and the fate of nucleomorphs.</title>
        <authorList>
            <consortium name="DOE Joint Genome Institute"/>
            <person name="Curtis B.A."/>
            <person name="Tanifuji G."/>
            <person name="Burki F."/>
            <person name="Gruber A."/>
            <person name="Irimia M."/>
            <person name="Maruyama S."/>
            <person name="Arias M.C."/>
            <person name="Ball S.G."/>
            <person name="Gile G.H."/>
            <person name="Hirakawa Y."/>
            <person name="Hopkins J.F."/>
            <person name="Kuo A."/>
            <person name="Rensing S.A."/>
            <person name="Schmutz J."/>
            <person name="Symeonidi A."/>
            <person name="Elias M."/>
            <person name="Eveleigh R.J."/>
            <person name="Herman E.K."/>
            <person name="Klute M.J."/>
            <person name="Nakayama T."/>
            <person name="Obornik M."/>
            <person name="Reyes-Prieto A."/>
            <person name="Armbrust E.V."/>
            <person name="Aves S.J."/>
            <person name="Beiko R.G."/>
            <person name="Coutinho P."/>
            <person name="Dacks J.B."/>
            <person name="Durnford D.G."/>
            <person name="Fast N.M."/>
            <person name="Green B.R."/>
            <person name="Grisdale C.J."/>
            <person name="Hempel F."/>
            <person name="Henrissat B."/>
            <person name="Hoppner M.P."/>
            <person name="Ishida K."/>
            <person name="Kim E."/>
            <person name="Koreny L."/>
            <person name="Kroth P.G."/>
            <person name="Liu Y."/>
            <person name="Malik S.B."/>
            <person name="Maier U.G."/>
            <person name="McRose D."/>
            <person name="Mock T."/>
            <person name="Neilson J.A."/>
            <person name="Onodera N.T."/>
            <person name="Poole A.M."/>
            <person name="Pritham E.J."/>
            <person name="Richards T.A."/>
            <person name="Rocap G."/>
            <person name="Roy S.W."/>
            <person name="Sarai C."/>
            <person name="Schaack S."/>
            <person name="Shirato S."/>
            <person name="Slamovits C.H."/>
            <person name="Spencer D.F."/>
            <person name="Suzuki S."/>
            <person name="Worden A.Z."/>
            <person name="Zauner S."/>
            <person name="Barry K."/>
            <person name="Bell C."/>
            <person name="Bharti A.K."/>
            <person name="Crow J.A."/>
            <person name="Grimwood J."/>
            <person name="Kramer R."/>
            <person name="Lindquist E."/>
            <person name="Lucas S."/>
            <person name="Salamov A."/>
            <person name="McFadden G.I."/>
            <person name="Lane C.E."/>
            <person name="Keeling P.J."/>
            <person name="Gray M.W."/>
            <person name="Grigoriev I.V."/>
            <person name="Archibald J.M."/>
        </authorList>
    </citation>
    <scope>NUCLEOTIDE SEQUENCE</scope>
    <source>
        <strain evidence="3 5">CCMP2712</strain>
    </source>
</reference>
<sequence>MEDPFDAFQSNLLRTLREGDPYVDLQLQLGRPGSSAGTFHCHKHMLAAQSPVFSHLFQQMSLPNAGKATLRVECDPDAFNDIILYVYTGRTQVRPDHAVEILNVAQHYEIDALVRLYFNFLENYISVETVNSVLCSALQFGLGQVIQMCERFILVNATQTFAHPSIEHLPEDALCKLISNDDLQMQEIEVFLAVVRWGQSRFKNASQQTLQAKLSNAMHYVRFPKIDVHEDPCDGKDLIRTEQGKDMAEVVEPTGLVETSLLLEGYRFRATGGEQASHVLKQYQFPPESKVPFATLSTSQYFSSSCHSSRTSFLVTSRSCRDPNPVKILTCMKRIEVGDVIKAIDGWTVAWNVEAVKKHLMGPKDTRVELLISRNGVEYRVYVLRCASDGHRDMNAERAMQDFSMSSASSIKPFDLSRSVNEARESLRNLQKQTAEDSSLGQDDGPLEEV</sequence>
<dbReference type="InterPro" id="IPR011333">
    <property type="entry name" value="SKP1/BTB/POZ_sf"/>
</dbReference>
<dbReference type="STRING" id="905079.L1JBX8"/>
<keyword evidence="5" id="KW-1185">Reference proteome</keyword>
<dbReference type="RefSeq" id="XP_005833033.1">
    <property type="nucleotide sequence ID" value="XM_005832976.1"/>
</dbReference>
<dbReference type="PaxDb" id="55529-EKX46053"/>
<organism evidence="3">
    <name type="scientific">Guillardia theta (strain CCMP2712)</name>
    <name type="common">Cryptophyte</name>
    <dbReference type="NCBI Taxonomy" id="905079"/>
    <lineage>
        <taxon>Eukaryota</taxon>
        <taxon>Cryptophyceae</taxon>
        <taxon>Pyrenomonadales</taxon>
        <taxon>Geminigeraceae</taxon>
        <taxon>Guillardia</taxon>
    </lineage>
</organism>
<dbReference type="SMART" id="SM00225">
    <property type="entry name" value="BTB"/>
    <property type="match status" value="1"/>
</dbReference>
<dbReference type="OMA" id="RVCHIAT"/>
<feature type="compositionally biased region" description="Polar residues" evidence="1">
    <location>
        <begin position="428"/>
        <end position="441"/>
    </location>
</feature>
<dbReference type="InterPro" id="IPR036034">
    <property type="entry name" value="PDZ_sf"/>
</dbReference>
<accession>L1JBX8</accession>
<dbReference type="Pfam" id="PF07707">
    <property type="entry name" value="BACK"/>
    <property type="match status" value="1"/>
</dbReference>
<reference evidence="4" key="3">
    <citation type="submission" date="2016-03" db="UniProtKB">
        <authorList>
            <consortium name="EnsemblProtists"/>
        </authorList>
    </citation>
    <scope>IDENTIFICATION</scope>
</reference>